<organism evidence="2 3">
    <name type="scientific">Bailinhaonella thermotolerans</name>
    <dbReference type="NCBI Taxonomy" id="1070861"/>
    <lineage>
        <taxon>Bacteria</taxon>
        <taxon>Bacillati</taxon>
        <taxon>Actinomycetota</taxon>
        <taxon>Actinomycetes</taxon>
        <taxon>Streptosporangiales</taxon>
        <taxon>Streptosporangiaceae</taxon>
        <taxon>Bailinhaonella</taxon>
    </lineage>
</organism>
<dbReference type="OrthoDB" id="3468289at2"/>
<evidence type="ECO:0000313" key="2">
    <source>
        <dbReference type="EMBL" id="RJL31956.1"/>
    </source>
</evidence>
<proteinExistence type="predicted"/>
<comment type="caution">
    <text evidence="2">The sequence shown here is derived from an EMBL/GenBank/DDBJ whole genome shotgun (WGS) entry which is preliminary data.</text>
</comment>
<accession>A0A3A4AQH1</accession>
<dbReference type="SUPFAM" id="SSF52091">
    <property type="entry name" value="SpoIIaa-like"/>
    <property type="match status" value="1"/>
</dbReference>
<dbReference type="Proteomes" id="UP000265768">
    <property type="component" value="Unassembled WGS sequence"/>
</dbReference>
<reference evidence="2 3" key="1">
    <citation type="submission" date="2018-09" db="EMBL/GenBank/DDBJ databases">
        <title>YIM 75507 draft genome.</title>
        <authorList>
            <person name="Tang S."/>
            <person name="Feng Y."/>
        </authorList>
    </citation>
    <scope>NUCLEOTIDE SEQUENCE [LARGE SCALE GENOMIC DNA]</scope>
    <source>
        <strain evidence="2 3">YIM 75507</strain>
    </source>
</reference>
<evidence type="ECO:0000313" key="3">
    <source>
        <dbReference type="Proteomes" id="UP000265768"/>
    </source>
</evidence>
<name>A0A3A4AQH1_9ACTN</name>
<dbReference type="InterPro" id="IPR002645">
    <property type="entry name" value="STAS_dom"/>
</dbReference>
<gene>
    <name evidence="2" type="ORF">D5H75_16045</name>
</gene>
<dbReference type="RefSeq" id="WP_119927273.1">
    <property type="nucleotide sequence ID" value="NZ_QZEY01000005.1"/>
</dbReference>
<dbReference type="InterPro" id="IPR058548">
    <property type="entry name" value="MlaB-like_STAS"/>
</dbReference>
<dbReference type="InterPro" id="IPR036513">
    <property type="entry name" value="STAS_dom_sf"/>
</dbReference>
<dbReference type="EMBL" id="QZEY01000005">
    <property type="protein sequence ID" value="RJL31956.1"/>
    <property type="molecule type" value="Genomic_DNA"/>
</dbReference>
<dbReference type="Pfam" id="PF13466">
    <property type="entry name" value="STAS_2"/>
    <property type="match status" value="1"/>
</dbReference>
<protein>
    <submittedName>
        <fullName evidence="2">STAS domain-containing protein</fullName>
    </submittedName>
</protein>
<dbReference type="AlphaFoldDB" id="A0A3A4AQH1"/>
<dbReference type="CDD" id="cd07043">
    <property type="entry name" value="STAS_anti-anti-sigma_factors"/>
    <property type="match status" value="1"/>
</dbReference>
<dbReference type="Gene3D" id="3.30.750.24">
    <property type="entry name" value="STAS domain"/>
    <property type="match status" value="1"/>
</dbReference>
<evidence type="ECO:0000259" key="1">
    <source>
        <dbReference type="PROSITE" id="PS50801"/>
    </source>
</evidence>
<dbReference type="PROSITE" id="PS50801">
    <property type="entry name" value="STAS"/>
    <property type="match status" value="1"/>
</dbReference>
<sequence>MNPAYDDGQLRITTTLDPPGLRLHGVVHSLNSVALQRELTPGAGRRGDLTIDATRLDHIDVTGLRVLASTAHRRSSEGGRLVLAGLSPHLRQLLVLLGWDSTPGLHLNEGGADT</sequence>
<keyword evidence="3" id="KW-1185">Reference proteome</keyword>
<feature type="domain" description="STAS" evidence="1">
    <location>
        <begin position="21"/>
        <end position="114"/>
    </location>
</feature>